<dbReference type="PRINTS" id="PR00364">
    <property type="entry name" value="DISEASERSIST"/>
</dbReference>
<dbReference type="Gene3D" id="3.40.50.300">
    <property type="entry name" value="P-loop containing nucleotide triphosphate hydrolases"/>
    <property type="match status" value="1"/>
</dbReference>
<evidence type="ECO:0000256" key="5">
    <source>
        <dbReference type="ARBA" id="ARBA00022821"/>
    </source>
</evidence>
<comment type="similarity">
    <text evidence="1">Belongs to the disease resistance NB-LRR family.</text>
</comment>
<evidence type="ECO:0000259" key="9">
    <source>
        <dbReference type="Pfam" id="PF23598"/>
    </source>
</evidence>
<dbReference type="Gene3D" id="3.80.10.10">
    <property type="entry name" value="Ribonuclease Inhibitor"/>
    <property type="match status" value="1"/>
</dbReference>
<dbReference type="InterPro" id="IPR032675">
    <property type="entry name" value="LRR_dom_sf"/>
</dbReference>
<feature type="domain" description="Disease resistance protein winged helix" evidence="8">
    <location>
        <begin position="445"/>
        <end position="516"/>
    </location>
</feature>
<evidence type="ECO:0000256" key="3">
    <source>
        <dbReference type="ARBA" id="ARBA00022737"/>
    </source>
</evidence>
<keyword evidence="3" id="KW-0677">Repeat</keyword>
<dbReference type="PANTHER" id="PTHR23155">
    <property type="entry name" value="DISEASE RESISTANCE PROTEIN RP"/>
    <property type="match status" value="1"/>
</dbReference>
<dbReference type="GeneID" id="120255656"/>
<dbReference type="GO" id="GO:0042742">
    <property type="term" value="P:defense response to bacterium"/>
    <property type="evidence" value="ECO:0007669"/>
    <property type="project" value="UniProtKB-ARBA"/>
</dbReference>
<evidence type="ECO:0000256" key="2">
    <source>
        <dbReference type="ARBA" id="ARBA00022614"/>
    </source>
</evidence>
<dbReference type="SUPFAM" id="SSF52540">
    <property type="entry name" value="P-loop containing nucleoside triphosphate hydrolases"/>
    <property type="match status" value="1"/>
</dbReference>
<sequence>MAEAVVFKLVEDISSVLASQAVEQAKSRIAPLMEVKDKMSELKGEFAVMQGFLRDVDKKKHKSEATEAWVEQVRDISYLVEDILDEYTRLIQMRQAKDGFWGSCIYKIFHDVTNINAWLNITSQLAKVDKPLQQNLLHMKNLYGIDVGVGSGQQSIDHERQKFQYLAEKAHFIEEEEIVGIDKYIEILMEYLKDDNREMLQRSMISVCGMGGVGKTTLVARVYKKVKYAFDCYAWITVSSQSPDVDDLLKKILIGLYSEKKEDVPCNISTMHYKSLMEKLHDYLKDRKYVIVLDDLWQRDDWDKIKQVFIDSKNGSRIVITTRKHDVALLANEVLEIETLGDDAAWSLFCKKAFCMDPDRRCPKELKHWARRITDKCNGLPLAIVTTGGFLSLKEKREVIWKEIYQNLTLEITENKEFEQILCILNLSFIDLPPYLVNCFLYCGLFPEDYDIKRSTLVRLWVAEGFAKEWGTKTMEEVAEDYFNQLVHRSMIQVAKQTPSGKIISYKVHDLVRDLILSKYKKSKFCILIHGDNIPQGIPVSERYRHLSFGKCTSNLNLKIENFRHLRSLLAFDKMPTTIFQFSSLKLLRVLVLQNSQIKRLPHEVFNLSCLRYFSLRGCNQIEKLPNALGMLRNLQTLDVRGTGLVKLPNAIVRLKDLKHLLTDFIPLPHGLSKLTALQTLEDFQANEEIIDEVLDAWKK</sequence>
<gene>
    <name evidence="11" type="primary">LOC120255656</name>
</gene>
<feature type="domain" description="Disease resistance N-terminal" evidence="7">
    <location>
        <begin position="6"/>
        <end position="97"/>
    </location>
</feature>
<evidence type="ECO:0000259" key="6">
    <source>
        <dbReference type="Pfam" id="PF00931"/>
    </source>
</evidence>
<dbReference type="GO" id="GO:0002758">
    <property type="term" value="P:innate immune response-activating signaling pathway"/>
    <property type="evidence" value="ECO:0007669"/>
    <property type="project" value="UniProtKB-ARBA"/>
</dbReference>
<evidence type="ECO:0000259" key="8">
    <source>
        <dbReference type="Pfam" id="PF23559"/>
    </source>
</evidence>
<dbReference type="CDD" id="cd14798">
    <property type="entry name" value="RX-CC_like"/>
    <property type="match status" value="1"/>
</dbReference>
<keyword evidence="10" id="KW-1185">Reference proteome</keyword>
<reference evidence="11" key="1">
    <citation type="submission" date="2025-08" db="UniProtKB">
        <authorList>
            <consortium name="RefSeq"/>
        </authorList>
    </citation>
    <scope>IDENTIFICATION</scope>
</reference>
<dbReference type="SMART" id="SM00369">
    <property type="entry name" value="LRR_TYP"/>
    <property type="match status" value="2"/>
</dbReference>
<evidence type="ECO:0000313" key="10">
    <source>
        <dbReference type="Proteomes" id="UP001515500"/>
    </source>
</evidence>
<dbReference type="InterPro" id="IPR036388">
    <property type="entry name" value="WH-like_DNA-bd_sf"/>
</dbReference>
<dbReference type="Proteomes" id="UP001515500">
    <property type="component" value="Chromosome 3"/>
</dbReference>
<dbReference type="InterPro" id="IPR038005">
    <property type="entry name" value="RX-like_CC"/>
</dbReference>
<dbReference type="InterPro" id="IPR003591">
    <property type="entry name" value="Leu-rich_rpt_typical-subtyp"/>
</dbReference>
<dbReference type="InterPro" id="IPR044974">
    <property type="entry name" value="Disease_R_plants"/>
</dbReference>
<dbReference type="InterPro" id="IPR058922">
    <property type="entry name" value="WHD_DRP"/>
</dbReference>
<dbReference type="InterPro" id="IPR042197">
    <property type="entry name" value="Apaf_helical"/>
</dbReference>
<dbReference type="Gene3D" id="1.20.5.4130">
    <property type="match status" value="1"/>
</dbReference>
<dbReference type="GO" id="GO:0009626">
    <property type="term" value="P:plant-type hypersensitive response"/>
    <property type="evidence" value="ECO:0007669"/>
    <property type="project" value="UniProtKB-ARBA"/>
</dbReference>
<dbReference type="Pfam" id="PF23559">
    <property type="entry name" value="WHD_DRP"/>
    <property type="match status" value="1"/>
</dbReference>
<dbReference type="SUPFAM" id="SSF52058">
    <property type="entry name" value="L domain-like"/>
    <property type="match status" value="1"/>
</dbReference>
<dbReference type="AlphaFoldDB" id="A0AB40AWJ6"/>
<evidence type="ECO:0000259" key="7">
    <source>
        <dbReference type="Pfam" id="PF18052"/>
    </source>
</evidence>
<dbReference type="Pfam" id="PF23598">
    <property type="entry name" value="LRR_14"/>
    <property type="match status" value="1"/>
</dbReference>
<dbReference type="Pfam" id="PF18052">
    <property type="entry name" value="Rx_N"/>
    <property type="match status" value="1"/>
</dbReference>
<evidence type="ECO:0000256" key="4">
    <source>
        <dbReference type="ARBA" id="ARBA00022741"/>
    </source>
</evidence>
<feature type="domain" description="Disease resistance R13L4/SHOC-2-like LRR" evidence="9">
    <location>
        <begin position="565"/>
        <end position="692"/>
    </location>
</feature>
<dbReference type="Gene3D" id="1.10.8.430">
    <property type="entry name" value="Helical domain of apoptotic protease-activating factors"/>
    <property type="match status" value="1"/>
</dbReference>
<dbReference type="PANTHER" id="PTHR23155:SF1232">
    <property type="entry name" value="OS09G0270700 PROTEIN"/>
    <property type="match status" value="1"/>
</dbReference>
<dbReference type="InterPro" id="IPR027417">
    <property type="entry name" value="P-loop_NTPase"/>
</dbReference>
<keyword evidence="4" id="KW-0547">Nucleotide-binding</keyword>
<name>A0AB40AWJ6_DIOCR</name>
<keyword evidence="5" id="KW-0611">Plant defense</keyword>
<dbReference type="Gene3D" id="1.10.10.10">
    <property type="entry name" value="Winged helix-like DNA-binding domain superfamily/Winged helix DNA-binding domain"/>
    <property type="match status" value="1"/>
</dbReference>
<dbReference type="FunFam" id="3.40.50.300:FF:001091">
    <property type="entry name" value="Probable disease resistance protein At1g61300"/>
    <property type="match status" value="1"/>
</dbReference>
<dbReference type="Pfam" id="PF00931">
    <property type="entry name" value="NB-ARC"/>
    <property type="match status" value="1"/>
</dbReference>
<accession>A0AB40AWJ6</accession>
<feature type="domain" description="NB-ARC" evidence="6">
    <location>
        <begin position="189"/>
        <end position="356"/>
    </location>
</feature>
<proteinExistence type="inferred from homology"/>
<evidence type="ECO:0000256" key="1">
    <source>
        <dbReference type="ARBA" id="ARBA00008894"/>
    </source>
</evidence>
<dbReference type="InterPro" id="IPR041118">
    <property type="entry name" value="Rx_N"/>
</dbReference>
<protein>
    <submittedName>
        <fullName evidence="11">Disease resistance protein RPM1-like</fullName>
    </submittedName>
</protein>
<dbReference type="InterPro" id="IPR002182">
    <property type="entry name" value="NB-ARC"/>
</dbReference>
<dbReference type="GO" id="GO:0043531">
    <property type="term" value="F:ADP binding"/>
    <property type="evidence" value="ECO:0007669"/>
    <property type="project" value="InterPro"/>
</dbReference>
<evidence type="ECO:0000313" key="11">
    <source>
        <dbReference type="RefSeq" id="XP_039119366.1"/>
    </source>
</evidence>
<keyword evidence="2" id="KW-0433">Leucine-rich repeat</keyword>
<dbReference type="FunFam" id="1.10.10.10:FF:000322">
    <property type="entry name" value="Probable disease resistance protein At1g63360"/>
    <property type="match status" value="1"/>
</dbReference>
<dbReference type="RefSeq" id="XP_039119366.1">
    <property type="nucleotide sequence ID" value="XM_039263432.1"/>
</dbReference>
<organism evidence="10 11">
    <name type="scientific">Dioscorea cayennensis subsp. rotundata</name>
    <name type="common">White Guinea yam</name>
    <name type="synonym">Dioscorea rotundata</name>
    <dbReference type="NCBI Taxonomy" id="55577"/>
    <lineage>
        <taxon>Eukaryota</taxon>
        <taxon>Viridiplantae</taxon>
        <taxon>Streptophyta</taxon>
        <taxon>Embryophyta</taxon>
        <taxon>Tracheophyta</taxon>
        <taxon>Spermatophyta</taxon>
        <taxon>Magnoliopsida</taxon>
        <taxon>Liliopsida</taxon>
        <taxon>Dioscoreales</taxon>
        <taxon>Dioscoreaceae</taxon>
        <taxon>Dioscorea</taxon>
    </lineage>
</organism>
<dbReference type="InterPro" id="IPR055414">
    <property type="entry name" value="LRR_R13L4/SHOC2-like"/>
</dbReference>